<evidence type="ECO:0000313" key="8">
    <source>
        <dbReference type="Proteomes" id="UP001144036"/>
    </source>
</evidence>
<feature type="transmembrane region" description="Helical" evidence="6">
    <location>
        <begin position="163"/>
        <end position="180"/>
    </location>
</feature>
<evidence type="ECO:0000256" key="4">
    <source>
        <dbReference type="ARBA" id="ARBA00022989"/>
    </source>
</evidence>
<dbReference type="RefSeq" id="WP_270159780.1">
    <property type="nucleotide sequence ID" value="NZ_JAPNNL010000301.1"/>
</dbReference>
<keyword evidence="5 6" id="KW-0472">Membrane</keyword>
<dbReference type="Pfam" id="PF06081">
    <property type="entry name" value="ArAE_1"/>
    <property type="match status" value="1"/>
</dbReference>
<feature type="transmembrane region" description="Helical" evidence="6">
    <location>
        <begin position="69"/>
        <end position="87"/>
    </location>
</feature>
<keyword evidence="3 6" id="KW-0812">Transmembrane</keyword>
<name>A0ABT4SP88_9ACTN</name>
<feature type="transmembrane region" description="Helical" evidence="6">
    <location>
        <begin position="139"/>
        <end position="157"/>
    </location>
</feature>
<organism evidence="7 8">
    <name type="scientific">Nonomuraea corallina</name>
    <dbReference type="NCBI Taxonomy" id="2989783"/>
    <lineage>
        <taxon>Bacteria</taxon>
        <taxon>Bacillati</taxon>
        <taxon>Actinomycetota</taxon>
        <taxon>Actinomycetes</taxon>
        <taxon>Streptosporangiales</taxon>
        <taxon>Streptosporangiaceae</taxon>
        <taxon>Nonomuraea</taxon>
    </lineage>
</organism>
<proteinExistence type="predicted"/>
<reference evidence="7" key="1">
    <citation type="submission" date="2022-11" db="EMBL/GenBank/DDBJ databases">
        <title>Nonomuraea corallina sp. nov., a new species of the genus Nonomuraea isolated from sea side sediment in Thai sea.</title>
        <authorList>
            <person name="Ngamcharungchit C."/>
            <person name="Matsumoto A."/>
            <person name="Suriyachadkun C."/>
            <person name="Panbangred W."/>
            <person name="Inahashi Y."/>
            <person name="Intra B."/>
        </authorList>
    </citation>
    <scope>NUCLEOTIDE SEQUENCE</scope>
    <source>
        <strain evidence="7">MCN248</strain>
    </source>
</reference>
<evidence type="ECO:0000256" key="2">
    <source>
        <dbReference type="ARBA" id="ARBA00022475"/>
    </source>
</evidence>
<gene>
    <name evidence="7" type="ORF">OUY22_35950</name>
</gene>
<dbReference type="EMBL" id="JAPNNL010000301">
    <property type="protein sequence ID" value="MDA0638835.1"/>
    <property type="molecule type" value="Genomic_DNA"/>
</dbReference>
<keyword evidence="4 6" id="KW-1133">Transmembrane helix</keyword>
<evidence type="ECO:0000256" key="3">
    <source>
        <dbReference type="ARBA" id="ARBA00022692"/>
    </source>
</evidence>
<sequence>MGERSRQLLPPFERIGRTGRLILERARRLGLGGWLRAERDPLLQGVKTTAACVLAWWIAARLLEVRMPVLAPMGVLLTISATAYSTVVRGVQQVGAVVVGLAGAGMLIYLLGVNAITLAILVAGGLVLTPLLNLPKQNVQIPITGLLVFALGAGYSLERLIDLLLGAVIGILANLVVLPPRHVEDARKELAELAGDMASLTADMGKGVRGTWGEDEARSWLERSREVDARLRESQEMAEQAAESVKLVPLERRRQDQRLDQVSEAMTCLDHVGLQLRALARSLTDLAAGVRGLPAEDVDRVPSALGDELMAISRAFAAFGRLQLGRGSVKDLGRLRTALREGGEHQTLAAERVPDTGNVRLWSLHGAMLDHCAAIRHELDPESGPHQAAFPARLIPG</sequence>
<evidence type="ECO:0000313" key="7">
    <source>
        <dbReference type="EMBL" id="MDA0638835.1"/>
    </source>
</evidence>
<comment type="caution">
    <text evidence="7">The sequence shown here is derived from an EMBL/GenBank/DDBJ whole genome shotgun (WGS) entry which is preliminary data.</text>
</comment>
<feature type="transmembrane region" description="Helical" evidence="6">
    <location>
        <begin position="107"/>
        <end position="132"/>
    </location>
</feature>
<dbReference type="InterPro" id="IPR010343">
    <property type="entry name" value="ArAE_1"/>
</dbReference>
<keyword evidence="2" id="KW-1003">Cell membrane</keyword>
<evidence type="ECO:0000256" key="5">
    <source>
        <dbReference type="ARBA" id="ARBA00023136"/>
    </source>
</evidence>
<evidence type="ECO:0000256" key="6">
    <source>
        <dbReference type="SAM" id="Phobius"/>
    </source>
</evidence>
<keyword evidence="8" id="KW-1185">Reference proteome</keyword>
<comment type="subcellular location">
    <subcellularLocation>
        <location evidence="1">Cell membrane</location>
        <topology evidence="1">Multi-pass membrane protein</topology>
    </subcellularLocation>
</comment>
<protein>
    <submittedName>
        <fullName evidence="7">Aromatic acid exporter family protein</fullName>
    </submittedName>
</protein>
<accession>A0ABT4SP88</accession>
<evidence type="ECO:0000256" key="1">
    <source>
        <dbReference type="ARBA" id="ARBA00004651"/>
    </source>
</evidence>
<dbReference type="Proteomes" id="UP001144036">
    <property type="component" value="Unassembled WGS sequence"/>
</dbReference>